<feature type="domain" description="CS" evidence="1">
    <location>
        <begin position="23"/>
        <end position="129"/>
    </location>
</feature>
<dbReference type="OrthoDB" id="425679at2759"/>
<sequence>MVLSELERCQMPAVKKEGGGVQKTIEHYTFADSLESATIIIEADKDLYGGAAQHVKEEHVEVLSKDNELVVILHELPTAATAATRADWTLRLAPLCHSVESDRTSWKLRRGKISVKLTKRKPQEWKRAVKV</sequence>
<reference evidence="2" key="1">
    <citation type="submission" date="2021-02" db="EMBL/GenBank/DDBJ databases">
        <authorList>
            <person name="Dougan E. K."/>
            <person name="Rhodes N."/>
            <person name="Thang M."/>
            <person name="Chan C."/>
        </authorList>
    </citation>
    <scope>NUCLEOTIDE SEQUENCE</scope>
</reference>
<dbReference type="Proteomes" id="UP000601435">
    <property type="component" value="Unassembled WGS sequence"/>
</dbReference>
<evidence type="ECO:0000259" key="1">
    <source>
        <dbReference type="PROSITE" id="PS51203"/>
    </source>
</evidence>
<accession>A0A812VV47</accession>
<dbReference type="InterPro" id="IPR007052">
    <property type="entry name" value="CS_dom"/>
</dbReference>
<name>A0A812VV47_9DINO</name>
<protein>
    <submittedName>
        <fullName evidence="2">Jmjd8 protein</fullName>
    </submittedName>
</protein>
<gene>
    <name evidence="2" type="primary">Jmjd8</name>
    <name evidence="2" type="ORF">SNEC2469_LOCUS18720</name>
</gene>
<dbReference type="EMBL" id="CAJNJA010031697">
    <property type="protein sequence ID" value="CAE7659678.1"/>
    <property type="molecule type" value="Genomic_DNA"/>
</dbReference>
<evidence type="ECO:0000313" key="3">
    <source>
        <dbReference type="Proteomes" id="UP000601435"/>
    </source>
</evidence>
<keyword evidence="3" id="KW-1185">Reference proteome</keyword>
<dbReference type="SUPFAM" id="SSF49764">
    <property type="entry name" value="HSP20-like chaperones"/>
    <property type="match status" value="1"/>
</dbReference>
<comment type="caution">
    <text evidence="2">The sequence shown here is derived from an EMBL/GenBank/DDBJ whole genome shotgun (WGS) entry which is preliminary data.</text>
</comment>
<organism evidence="2 3">
    <name type="scientific">Symbiodinium necroappetens</name>
    <dbReference type="NCBI Taxonomy" id="1628268"/>
    <lineage>
        <taxon>Eukaryota</taxon>
        <taxon>Sar</taxon>
        <taxon>Alveolata</taxon>
        <taxon>Dinophyceae</taxon>
        <taxon>Suessiales</taxon>
        <taxon>Symbiodiniaceae</taxon>
        <taxon>Symbiodinium</taxon>
    </lineage>
</organism>
<dbReference type="InterPro" id="IPR008978">
    <property type="entry name" value="HSP20-like_chaperone"/>
</dbReference>
<proteinExistence type="predicted"/>
<evidence type="ECO:0000313" key="2">
    <source>
        <dbReference type="EMBL" id="CAE7659678.1"/>
    </source>
</evidence>
<dbReference type="Gene3D" id="2.60.40.790">
    <property type="match status" value="1"/>
</dbReference>
<dbReference type="PROSITE" id="PS51203">
    <property type="entry name" value="CS"/>
    <property type="match status" value="1"/>
</dbReference>
<dbReference type="AlphaFoldDB" id="A0A812VV47"/>